<sequence length="223" mass="24918">MPQRLLSISCVNRVLTAAAAKDKNTPSRGAVSKFIPTFGAKRKATKLSSICATQDATEQKLEDSKVSISIEQELPCFMEDIPCLREESQNMPGTEPEEQMNCRSHVESVCHGDIDKTEEVAMDNEHNGPREESQMMTENEQQTVAEAVACAEDPLATLTASQWQQFNEVDDLAASVAFSKDPVMMKPDENEKIQEILQNLTSFNQMLLSYRQQVAVLKKQWSC</sequence>
<accession>R7TQU0</accession>
<gene>
    <name evidence="1" type="ORF">CAPTEDRAFT_186327</name>
</gene>
<dbReference type="HOGENOM" id="CLU_1241172_0_0_1"/>
<name>R7TQU0_CAPTE</name>
<reference evidence="2" key="3">
    <citation type="submission" date="2015-06" db="UniProtKB">
        <authorList>
            <consortium name="EnsemblMetazoa"/>
        </authorList>
    </citation>
    <scope>IDENTIFICATION</scope>
</reference>
<dbReference type="EMBL" id="KB309766">
    <property type="protein sequence ID" value="ELT93395.1"/>
    <property type="molecule type" value="Genomic_DNA"/>
</dbReference>
<proteinExistence type="predicted"/>
<dbReference type="EMBL" id="AMQN01012804">
    <property type="status" value="NOT_ANNOTATED_CDS"/>
    <property type="molecule type" value="Genomic_DNA"/>
</dbReference>
<organism evidence="1">
    <name type="scientific">Capitella teleta</name>
    <name type="common">Polychaete worm</name>
    <dbReference type="NCBI Taxonomy" id="283909"/>
    <lineage>
        <taxon>Eukaryota</taxon>
        <taxon>Metazoa</taxon>
        <taxon>Spiralia</taxon>
        <taxon>Lophotrochozoa</taxon>
        <taxon>Annelida</taxon>
        <taxon>Polychaeta</taxon>
        <taxon>Sedentaria</taxon>
        <taxon>Scolecida</taxon>
        <taxon>Capitellidae</taxon>
        <taxon>Capitella</taxon>
    </lineage>
</organism>
<reference evidence="1 3" key="2">
    <citation type="journal article" date="2013" name="Nature">
        <title>Insights into bilaterian evolution from three spiralian genomes.</title>
        <authorList>
            <person name="Simakov O."/>
            <person name="Marletaz F."/>
            <person name="Cho S.J."/>
            <person name="Edsinger-Gonzales E."/>
            <person name="Havlak P."/>
            <person name="Hellsten U."/>
            <person name="Kuo D.H."/>
            <person name="Larsson T."/>
            <person name="Lv J."/>
            <person name="Arendt D."/>
            <person name="Savage R."/>
            <person name="Osoegawa K."/>
            <person name="de Jong P."/>
            <person name="Grimwood J."/>
            <person name="Chapman J.A."/>
            <person name="Shapiro H."/>
            <person name="Aerts A."/>
            <person name="Otillar R.P."/>
            <person name="Terry A.Y."/>
            <person name="Boore J.L."/>
            <person name="Grigoriev I.V."/>
            <person name="Lindberg D.R."/>
            <person name="Seaver E.C."/>
            <person name="Weisblat D.A."/>
            <person name="Putnam N.H."/>
            <person name="Rokhsar D.S."/>
        </authorList>
    </citation>
    <scope>NUCLEOTIDE SEQUENCE</scope>
    <source>
        <strain evidence="1 3">I ESC-2004</strain>
    </source>
</reference>
<evidence type="ECO:0000313" key="2">
    <source>
        <dbReference type="EnsemblMetazoa" id="CapteP186327"/>
    </source>
</evidence>
<reference evidence="3" key="1">
    <citation type="submission" date="2012-12" db="EMBL/GenBank/DDBJ databases">
        <authorList>
            <person name="Hellsten U."/>
            <person name="Grimwood J."/>
            <person name="Chapman J.A."/>
            <person name="Shapiro H."/>
            <person name="Aerts A."/>
            <person name="Otillar R.P."/>
            <person name="Terry A.Y."/>
            <person name="Boore J.L."/>
            <person name="Simakov O."/>
            <person name="Marletaz F."/>
            <person name="Cho S.-J."/>
            <person name="Edsinger-Gonzales E."/>
            <person name="Havlak P."/>
            <person name="Kuo D.-H."/>
            <person name="Larsson T."/>
            <person name="Lv J."/>
            <person name="Arendt D."/>
            <person name="Savage R."/>
            <person name="Osoegawa K."/>
            <person name="de Jong P."/>
            <person name="Lindberg D.R."/>
            <person name="Seaver E.C."/>
            <person name="Weisblat D.A."/>
            <person name="Putnam N.H."/>
            <person name="Grigoriev I.V."/>
            <person name="Rokhsar D.S."/>
        </authorList>
    </citation>
    <scope>NUCLEOTIDE SEQUENCE</scope>
    <source>
        <strain evidence="3">I ESC-2004</strain>
    </source>
</reference>
<dbReference type="Proteomes" id="UP000014760">
    <property type="component" value="Unassembled WGS sequence"/>
</dbReference>
<evidence type="ECO:0000313" key="1">
    <source>
        <dbReference type="EMBL" id="ELT93395.1"/>
    </source>
</evidence>
<protein>
    <submittedName>
        <fullName evidence="1 2">Uncharacterized protein</fullName>
    </submittedName>
</protein>
<evidence type="ECO:0000313" key="3">
    <source>
        <dbReference type="Proteomes" id="UP000014760"/>
    </source>
</evidence>
<dbReference type="EnsemblMetazoa" id="CapteT186327">
    <property type="protein sequence ID" value="CapteP186327"/>
    <property type="gene ID" value="CapteG186327"/>
</dbReference>
<dbReference type="AlphaFoldDB" id="R7TQU0"/>
<keyword evidence="3" id="KW-1185">Reference proteome</keyword>